<dbReference type="PANTHER" id="PTHR42748">
    <property type="entry name" value="NITROGEN METABOLITE REPRESSION PROTEIN NMRA FAMILY MEMBER"/>
    <property type="match status" value="1"/>
</dbReference>
<dbReference type="EMBL" id="LT607754">
    <property type="protein sequence ID" value="SCG74749.1"/>
    <property type="molecule type" value="Genomic_DNA"/>
</dbReference>
<dbReference type="InterPro" id="IPR036291">
    <property type="entry name" value="NAD(P)-bd_dom_sf"/>
</dbReference>
<organism evidence="3 4">
    <name type="scientific">Micromonospora inositola</name>
    <dbReference type="NCBI Taxonomy" id="47865"/>
    <lineage>
        <taxon>Bacteria</taxon>
        <taxon>Bacillati</taxon>
        <taxon>Actinomycetota</taxon>
        <taxon>Actinomycetes</taxon>
        <taxon>Micromonosporales</taxon>
        <taxon>Micromonosporaceae</taxon>
        <taxon>Micromonospora</taxon>
    </lineage>
</organism>
<dbReference type="RefSeq" id="WP_089014935.1">
    <property type="nucleotide sequence ID" value="NZ_LT607754.1"/>
</dbReference>
<evidence type="ECO:0000313" key="3">
    <source>
        <dbReference type="EMBL" id="SCG74749.1"/>
    </source>
</evidence>
<proteinExistence type="predicted"/>
<keyword evidence="4" id="KW-1185">Reference proteome</keyword>
<gene>
    <name evidence="3" type="ORF">GA0070613_5604</name>
</gene>
<accession>A0A1C5JWX6</accession>
<sequence length="251" mass="25882">MKIVVIGGSGLIGSKVVAILGEQGHDTVAASPKSGVNTLTGAGLAEALDGADVVVDVSNSPSFADADVLEFFETSTRNLLSAEAAAGVRHHVALSIVGADRIPDSGYMRAKVAQEKLIAASAIAWSVVRATQFHEFVQGIVDSATVDDTAHLAPVLIQPIAADDVAAAVAEVAVGTPTNSVVEVGGPEQFRLDELGRATLAARHDTREVVSDPAAPYFGAVLAERSLVPADGARLADTRLEDWRARSAQVS</sequence>
<protein>
    <submittedName>
        <fullName evidence="3">Uncharacterized conserved protein YbjT, contains NAD(P)-binding and DUF2867 domains</fullName>
    </submittedName>
</protein>
<reference evidence="4" key="1">
    <citation type="submission" date="2016-06" db="EMBL/GenBank/DDBJ databases">
        <authorList>
            <person name="Varghese N."/>
            <person name="Submissions Spin"/>
        </authorList>
    </citation>
    <scope>NUCLEOTIDE SEQUENCE [LARGE SCALE GENOMIC DNA]</scope>
    <source>
        <strain evidence="4">DSM 43819</strain>
    </source>
</reference>
<keyword evidence="1" id="KW-0521">NADP</keyword>
<dbReference type="InterPro" id="IPR016040">
    <property type="entry name" value="NAD(P)-bd_dom"/>
</dbReference>
<dbReference type="OrthoDB" id="9771302at2"/>
<evidence type="ECO:0000256" key="1">
    <source>
        <dbReference type="ARBA" id="ARBA00022857"/>
    </source>
</evidence>
<dbReference type="InterPro" id="IPR051164">
    <property type="entry name" value="NmrA-like_oxidored"/>
</dbReference>
<evidence type="ECO:0000259" key="2">
    <source>
        <dbReference type="Pfam" id="PF13460"/>
    </source>
</evidence>
<feature type="domain" description="NAD(P)-binding" evidence="2">
    <location>
        <begin position="7"/>
        <end position="172"/>
    </location>
</feature>
<name>A0A1C5JWX6_9ACTN</name>
<evidence type="ECO:0000313" key="4">
    <source>
        <dbReference type="Proteomes" id="UP000198221"/>
    </source>
</evidence>
<dbReference type="PANTHER" id="PTHR42748:SF3">
    <property type="entry name" value="BLL4366 PROTEIN"/>
    <property type="match status" value="1"/>
</dbReference>
<dbReference type="AlphaFoldDB" id="A0A1C5JWX6"/>
<dbReference type="Gene3D" id="3.40.50.720">
    <property type="entry name" value="NAD(P)-binding Rossmann-like Domain"/>
    <property type="match status" value="1"/>
</dbReference>
<dbReference type="Proteomes" id="UP000198221">
    <property type="component" value="Chromosome I"/>
</dbReference>
<dbReference type="Pfam" id="PF13460">
    <property type="entry name" value="NAD_binding_10"/>
    <property type="match status" value="1"/>
</dbReference>
<dbReference type="SUPFAM" id="SSF51735">
    <property type="entry name" value="NAD(P)-binding Rossmann-fold domains"/>
    <property type="match status" value="1"/>
</dbReference>